<reference evidence="3" key="1">
    <citation type="journal article" date="2013" name="New Phytol.">
        <title>Comparative genomic and transcriptomic analyses reveal the hemibiotrophic stage shift of Colletotrichum fungi.</title>
        <authorList>
            <person name="Gan P."/>
            <person name="Ikeda K."/>
            <person name="Irieda H."/>
            <person name="Narusaka M."/>
            <person name="O'Connell R.J."/>
            <person name="Narusaka Y."/>
            <person name="Takano Y."/>
            <person name="Kubo Y."/>
            <person name="Shirasu K."/>
        </authorList>
    </citation>
    <scope>NUCLEOTIDE SEQUENCE [LARGE SCALE GENOMIC DNA]</scope>
    <source>
        <strain evidence="3">104-T / ATCC 96160 / CBS 514.97 / LARS 414 / MAFF 240422</strain>
    </source>
</reference>
<sequence length="680" mass="74572">MTRLEEHVNPYAAQRRLILKNVDDFKDQQGFADLSAHGLPACRSLEAVCKLLAKDISSHAAEQPLTREQAAYLVGWHDALQALVCLTTSLEISNQDPLLPTTAEEMSPSFSDDVSLQEAIDRTILQGQQNFLNHTPEARKRLSLGTGVRDFNYSGRAAFALDSYPQDDTLNSSFSSLGININDDSHARRFVDHLGSGDGLNTSKLLSSINTSRLLLLHEKEARLSERKIVAELAKSSIMRQAIFQDRLFGDVPCLGEEDGATGIDAGFAAGEQEAAAIRDVRAKFREWSREEATRRVPSSVLGTDVIVCGQDPLYDPGTLATIPEMCDLPRWMPESWALGDESAIADPFRWNSVPPSNTNSSFGFEEPAPSGSLFNFNHLPSRPSSPANTHRPNLFPSPTTGPRTRLFGPARHENEPAASASLVDPVQPRPQSWADVVKAGTNKQIPPLKVLRPSPDNRQLSPDLGSPPPFHLMAPRRTRLRDALQNDFANSLRGSTPASTPCQGPSEPVLAEKTGSSFVWSQMVAPEKKMAPENIGPYAPVFSNSSPQRPQSVLDMPNVEGLSDKALGKQPEFAASRPSFDIFGETPHHSHEPNDSPAGRRPLTSMFITERRRAKMPSTALPGKKTDTPRPSPRMTSFICQRFPSTEADVFPPRAYKILHQPEPSPKKGSGHPISDFGW</sequence>
<gene>
    <name evidence="2" type="ORF">Cob_v010964</name>
</gene>
<feature type="compositionally biased region" description="Polar residues" evidence="1">
    <location>
        <begin position="383"/>
        <end position="403"/>
    </location>
</feature>
<feature type="region of interest" description="Disordered" evidence="1">
    <location>
        <begin position="445"/>
        <end position="471"/>
    </location>
</feature>
<evidence type="ECO:0000313" key="3">
    <source>
        <dbReference type="Proteomes" id="UP000014480"/>
    </source>
</evidence>
<dbReference type="EMBL" id="AMCV02000037">
    <property type="protein sequence ID" value="TDZ16097.1"/>
    <property type="molecule type" value="Genomic_DNA"/>
</dbReference>
<feature type="region of interest" description="Disordered" evidence="1">
    <location>
        <begin position="492"/>
        <end position="511"/>
    </location>
</feature>
<dbReference type="AlphaFoldDB" id="A0A484FGU3"/>
<comment type="caution">
    <text evidence="2">The sequence shown here is derived from an EMBL/GenBank/DDBJ whole genome shotgun (WGS) entry which is preliminary data.</text>
</comment>
<dbReference type="OrthoDB" id="4851861at2759"/>
<reference evidence="3" key="2">
    <citation type="journal article" date="2019" name="Mol. Plant Microbe Interact.">
        <title>Genome sequence resources for four phytopathogenic fungi from the Colletotrichum orbiculare species complex.</title>
        <authorList>
            <person name="Gan P."/>
            <person name="Tsushima A."/>
            <person name="Narusaka M."/>
            <person name="Narusaka Y."/>
            <person name="Takano Y."/>
            <person name="Kubo Y."/>
            <person name="Shirasu K."/>
        </authorList>
    </citation>
    <scope>GENOME REANNOTATION</scope>
    <source>
        <strain evidence="3">104-T / ATCC 96160 / CBS 514.97 / LARS 414 / MAFF 240422</strain>
    </source>
</reference>
<evidence type="ECO:0000313" key="2">
    <source>
        <dbReference type="EMBL" id="TDZ16097.1"/>
    </source>
</evidence>
<feature type="compositionally biased region" description="Polar residues" evidence="1">
    <location>
        <begin position="492"/>
        <end position="504"/>
    </location>
</feature>
<protein>
    <submittedName>
        <fullName evidence="2">Uncharacterized protein</fullName>
    </submittedName>
</protein>
<organism evidence="2 3">
    <name type="scientific">Colletotrichum orbiculare (strain 104-T / ATCC 96160 / CBS 514.97 / LARS 414 / MAFF 240422)</name>
    <name type="common">Cucumber anthracnose fungus</name>
    <name type="synonym">Colletotrichum lagenarium</name>
    <dbReference type="NCBI Taxonomy" id="1213857"/>
    <lineage>
        <taxon>Eukaryota</taxon>
        <taxon>Fungi</taxon>
        <taxon>Dikarya</taxon>
        <taxon>Ascomycota</taxon>
        <taxon>Pezizomycotina</taxon>
        <taxon>Sordariomycetes</taxon>
        <taxon>Hypocreomycetidae</taxon>
        <taxon>Glomerellales</taxon>
        <taxon>Glomerellaceae</taxon>
        <taxon>Colletotrichum</taxon>
        <taxon>Colletotrichum orbiculare species complex</taxon>
    </lineage>
</organism>
<dbReference type="Proteomes" id="UP000014480">
    <property type="component" value="Unassembled WGS sequence"/>
</dbReference>
<feature type="region of interest" description="Disordered" evidence="1">
    <location>
        <begin position="374"/>
        <end position="411"/>
    </location>
</feature>
<name>A0A484FGU3_COLOR</name>
<proteinExistence type="predicted"/>
<keyword evidence="3" id="KW-1185">Reference proteome</keyword>
<accession>A0A484FGU3</accession>
<feature type="region of interest" description="Disordered" evidence="1">
    <location>
        <begin position="659"/>
        <end position="680"/>
    </location>
</feature>
<feature type="region of interest" description="Disordered" evidence="1">
    <location>
        <begin position="583"/>
        <end position="637"/>
    </location>
</feature>
<evidence type="ECO:0000256" key="1">
    <source>
        <dbReference type="SAM" id="MobiDB-lite"/>
    </source>
</evidence>